<protein>
    <submittedName>
        <fullName evidence="6">Cna protein B-type domain protein</fullName>
    </submittedName>
</protein>
<dbReference type="RefSeq" id="WP_021590855.1">
    <property type="nucleotide sequence ID" value="NZ_AWEY01000044.1"/>
</dbReference>
<feature type="chain" id="PRO_5004634156" evidence="4">
    <location>
        <begin position="24"/>
        <end position="876"/>
    </location>
</feature>
<dbReference type="InterPro" id="IPR008969">
    <property type="entry name" value="CarboxyPept-like_regulatory"/>
</dbReference>
<dbReference type="Proteomes" id="UP000016648">
    <property type="component" value="Unassembled WGS sequence"/>
</dbReference>
<dbReference type="Pfam" id="PF13715">
    <property type="entry name" value="CarbopepD_reg_2"/>
    <property type="match status" value="1"/>
</dbReference>
<dbReference type="EMBL" id="AWEY01000044">
    <property type="protein sequence ID" value="ERK38213.1"/>
    <property type="molecule type" value="Genomic_DNA"/>
</dbReference>
<accession>U2QA60</accession>
<comment type="subcellular location">
    <subcellularLocation>
        <location evidence="1">Cell outer membrane</location>
    </subcellularLocation>
</comment>
<proteinExistence type="predicted"/>
<dbReference type="SUPFAM" id="SSF56935">
    <property type="entry name" value="Porins"/>
    <property type="match status" value="1"/>
</dbReference>
<keyword evidence="4" id="KW-0732">Signal</keyword>
<dbReference type="InterPro" id="IPR036942">
    <property type="entry name" value="Beta-barrel_TonB_sf"/>
</dbReference>
<evidence type="ECO:0000256" key="3">
    <source>
        <dbReference type="ARBA" id="ARBA00023237"/>
    </source>
</evidence>
<dbReference type="PATRIC" id="fig|1115809.3.peg.2568"/>
<dbReference type="Gene3D" id="2.60.40.1120">
    <property type="entry name" value="Carboxypeptidase-like, regulatory domain"/>
    <property type="match status" value="1"/>
</dbReference>
<keyword evidence="7" id="KW-1185">Reference proteome</keyword>
<sequence length="876" mass="101247">MQTKIMMFLCSLLLSTATLQAKAPEGSLQKQMEWLHATHHVDFVYDAAIDVKQPYHGPTLRGLTLEKALATLFQGTGIGWSREGRYVILKQEKPRLPATKPTENPARQRRFTVSGYVKDSGGESLINATVYDLTTRQGTTTNEYGFYSITLPEGRHRLRLSYLGFEEHEETIDLTADRRMNVGLRERNNLTEVVVTGDMNSPLLNTQTGKRTFSQKDIKTEFSLLSSPDVVKTVQRTSGVAEGVELASGLYVHGGNNDENLFLLDGTPLYQINHTMGLFSSFNADVVKNVDFYKSGFPARYGGRLSSVMDVRTADGDLQHHHGSYRIGLLDGSVQLEGPIRRGKTSFNFGMRRSWLDLLTTPIFAIVNRSNDDYKLRLNYNFHDLNAKIVHVFSDRSRLSLSTYWGRDYLLTKSEDKWGGSETTDRDLLENRFNWGNFNMALDWNYIFSPKLFANFTGVYTYNHSRFHTLDDYTYKSAGSSTVSHSEHGYHSTINDLGYRMAFDYRPLPSHHLRFGHDLTYHWFRPQTYASLTYFGSDEKADTLKQQGKNHHGTLELNAYVEDEWTLDDHWSVDFGANLSLFDTRRKRFFRADPRVAVKYQVGPKLSFKASYTTMTQFVHKISNSYIDLPTDYWVPTTERLHPMHSNQLAVGAYYQPARRWLLSLEGYYKQSNHLLQYANWLGLEPPADDWDAKVSEGRGRFYGLEADAHYQGKRLKVDAAYTLSWNRRRFDDFFPEWFYDKFDNRHKFNVTMRCQLSKGTHFYAGWIYRTGNRMTAPTQYADMPDLGEGRSQGFVYERPNNVVLPAYHRLDLGFDIHHKTKRGHERIWNWSIYNAYCHFNTLFVDMKYNEATGRVRAKAKGFIPIIPSFSYTIKF</sequence>
<evidence type="ECO:0000259" key="5">
    <source>
        <dbReference type="Pfam" id="PF07715"/>
    </source>
</evidence>
<feature type="domain" description="TonB-dependent receptor plug" evidence="5">
    <location>
        <begin position="212"/>
        <end position="304"/>
    </location>
</feature>
<evidence type="ECO:0000313" key="7">
    <source>
        <dbReference type="Proteomes" id="UP000016648"/>
    </source>
</evidence>
<feature type="signal peptide" evidence="4">
    <location>
        <begin position="1"/>
        <end position="23"/>
    </location>
</feature>
<dbReference type="Gene3D" id="2.170.130.10">
    <property type="entry name" value="TonB-dependent receptor, plug domain"/>
    <property type="match status" value="1"/>
</dbReference>
<dbReference type="Pfam" id="PF07715">
    <property type="entry name" value="Plug"/>
    <property type="match status" value="1"/>
</dbReference>
<evidence type="ECO:0000256" key="4">
    <source>
        <dbReference type="SAM" id="SignalP"/>
    </source>
</evidence>
<comment type="caution">
    <text evidence="6">The sequence shown here is derived from an EMBL/GenBank/DDBJ whole genome shotgun (WGS) entry which is preliminary data.</text>
</comment>
<keyword evidence="2" id="KW-0472">Membrane</keyword>
<dbReference type="AlphaFoldDB" id="U2QA60"/>
<dbReference type="Gene3D" id="2.40.170.20">
    <property type="entry name" value="TonB-dependent receptor, beta-barrel domain"/>
    <property type="match status" value="1"/>
</dbReference>
<reference evidence="6 7" key="1">
    <citation type="submission" date="2013-08" db="EMBL/GenBank/DDBJ databases">
        <authorList>
            <person name="Durkin A.S."/>
            <person name="Haft D.R."/>
            <person name="McCorrison J."/>
            <person name="Torralba M."/>
            <person name="Gillis M."/>
            <person name="Haft D.H."/>
            <person name="Methe B."/>
            <person name="Sutton G."/>
            <person name="Nelson K.E."/>
        </authorList>
    </citation>
    <scope>NUCLEOTIDE SEQUENCE [LARGE SCALE GENOMIC DNA]</scope>
    <source>
        <strain evidence="6 7">F0067</strain>
    </source>
</reference>
<dbReference type="InterPro" id="IPR012910">
    <property type="entry name" value="Plug_dom"/>
</dbReference>
<name>U2QA60_9BACT</name>
<evidence type="ECO:0000256" key="1">
    <source>
        <dbReference type="ARBA" id="ARBA00004442"/>
    </source>
</evidence>
<evidence type="ECO:0000256" key="2">
    <source>
        <dbReference type="ARBA" id="ARBA00023136"/>
    </source>
</evidence>
<dbReference type="GO" id="GO:0009279">
    <property type="term" value="C:cell outer membrane"/>
    <property type="evidence" value="ECO:0007669"/>
    <property type="project" value="UniProtKB-SubCell"/>
</dbReference>
<dbReference type="SUPFAM" id="SSF49464">
    <property type="entry name" value="Carboxypeptidase regulatory domain-like"/>
    <property type="match status" value="1"/>
</dbReference>
<keyword evidence="3" id="KW-0998">Cell outer membrane</keyword>
<organism evidence="6 7">
    <name type="scientific">Segatella baroniae F0067</name>
    <dbReference type="NCBI Taxonomy" id="1115809"/>
    <lineage>
        <taxon>Bacteria</taxon>
        <taxon>Pseudomonadati</taxon>
        <taxon>Bacteroidota</taxon>
        <taxon>Bacteroidia</taxon>
        <taxon>Bacteroidales</taxon>
        <taxon>Prevotellaceae</taxon>
        <taxon>Segatella</taxon>
    </lineage>
</organism>
<gene>
    <name evidence="6" type="ORF">HMPREF9135_1082</name>
</gene>
<dbReference type="InterPro" id="IPR037066">
    <property type="entry name" value="Plug_dom_sf"/>
</dbReference>
<evidence type="ECO:0000313" key="6">
    <source>
        <dbReference type="EMBL" id="ERK38213.1"/>
    </source>
</evidence>